<evidence type="ECO:0000256" key="3">
    <source>
        <dbReference type="ARBA" id="ARBA00022490"/>
    </source>
</evidence>
<proteinExistence type="inferred from homology"/>
<dbReference type="SMART" id="SM00245">
    <property type="entry name" value="TSPc"/>
    <property type="match status" value="1"/>
</dbReference>
<dbReference type="Pfam" id="PF14684">
    <property type="entry name" value="Tricorn_C1"/>
    <property type="match status" value="1"/>
</dbReference>
<feature type="compositionally biased region" description="Acidic residues" evidence="8">
    <location>
        <begin position="541"/>
        <end position="556"/>
    </location>
</feature>
<keyword evidence="5" id="KW-0378">Hydrolase</keyword>
<dbReference type="Gene3D" id="3.90.226.10">
    <property type="entry name" value="2-enoyl-CoA Hydratase, Chain A, domain 1"/>
    <property type="match status" value="1"/>
</dbReference>
<keyword evidence="3" id="KW-0963">Cytoplasm</keyword>
<dbReference type="GO" id="GO:0006508">
    <property type="term" value="P:proteolysis"/>
    <property type="evidence" value="ECO:0007669"/>
    <property type="project" value="UniProtKB-KW"/>
</dbReference>
<evidence type="ECO:0000256" key="1">
    <source>
        <dbReference type="ARBA" id="ARBA00004496"/>
    </source>
</evidence>
<reference evidence="10" key="1">
    <citation type="submission" date="2020-10" db="EMBL/GenBank/DDBJ databases">
        <authorList>
            <person name="Gilroy R."/>
        </authorList>
    </citation>
    <scope>NUCLEOTIDE SEQUENCE</scope>
    <source>
        <strain evidence="10">ChiGjej1B1-24693</strain>
    </source>
</reference>
<dbReference type="Gene3D" id="2.30.42.10">
    <property type="match status" value="1"/>
</dbReference>
<evidence type="ECO:0000256" key="5">
    <source>
        <dbReference type="ARBA" id="ARBA00022801"/>
    </source>
</evidence>
<keyword evidence="6" id="KW-0720">Serine protease</keyword>
<dbReference type="Pfam" id="PF26549">
    <property type="entry name" value="Tricorn_N"/>
    <property type="match status" value="1"/>
</dbReference>
<dbReference type="EMBL" id="DVLP01000158">
    <property type="protein sequence ID" value="HIT74974.1"/>
    <property type="molecule type" value="Genomic_DNA"/>
</dbReference>
<dbReference type="AlphaFoldDB" id="A0A9D1KL80"/>
<evidence type="ECO:0000256" key="4">
    <source>
        <dbReference type="ARBA" id="ARBA00022670"/>
    </source>
</evidence>
<comment type="subcellular location">
    <subcellularLocation>
        <location evidence="1">Cytoplasm</location>
    </subcellularLocation>
</comment>
<gene>
    <name evidence="10" type="ORF">IAA98_05260</name>
</gene>
<dbReference type="SUPFAM" id="SSF52096">
    <property type="entry name" value="ClpP/crotonase"/>
    <property type="match status" value="1"/>
</dbReference>
<dbReference type="PANTHER" id="PTHR43253">
    <property type="entry name" value="TRICORN PROTEASE HOMOLOG 2-RELATED"/>
    <property type="match status" value="1"/>
</dbReference>
<dbReference type="SUPFAM" id="SSF82171">
    <property type="entry name" value="DPP6 N-terminal domain-like"/>
    <property type="match status" value="1"/>
</dbReference>
<dbReference type="InterPro" id="IPR015943">
    <property type="entry name" value="WD40/YVTN_repeat-like_dom_sf"/>
</dbReference>
<name>A0A9D1KL80_9ACTN</name>
<dbReference type="CDD" id="cd07562">
    <property type="entry name" value="Peptidase_S41_TRI"/>
    <property type="match status" value="1"/>
</dbReference>
<dbReference type="PANTHER" id="PTHR43253:SF1">
    <property type="entry name" value="TRICORN PROTEASE HOMOLOG 2-RELATED"/>
    <property type="match status" value="1"/>
</dbReference>
<dbReference type="InterPro" id="IPR036034">
    <property type="entry name" value="PDZ_sf"/>
</dbReference>
<dbReference type="Pfam" id="PF03572">
    <property type="entry name" value="Peptidase_S41"/>
    <property type="match status" value="1"/>
</dbReference>
<evidence type="ECO:0000256" key="2">
    <source>
        <dbReference type="ARBA" id="ARBA00008524"/>
    </source>
</evidence>
<comment type="similarity">
    <text evidence="2">Belongs to the peptidase S41B family.</text>
</comment>
<evidence type="ECO:0000256" key="8">
    <source>
        <dbReference type="SAM" id="MobiDB-lite"/>
    </source>
</evidence>
<evidence type="ECO:0000256" key="7">
    <source>
        <dbReference type="PIRSR" id="PIRSR036421-3"/>
    </source>
</evidence>
<dbReference type="InterPro" id="IPR029045">
    <property type="entry name" value="ClpP/crotonase-like_dom_sf"/>
</dbReference>
<dbReference type="PIRSF" id="PIRSF036421">
    <property type="entry name" value="Tricorn_protease"/>
    <property type="match status" value="1"/>
</dbReference>
<dbReference type="GO" id="GO:0005737">
    <property type="term" value="C:cytoplasm"/>
    <property type="evidence" value="ECO:0007669"/>
    <property type="project" value="UniProtKB-SubCell"/>
</dbReference>
<dbReference type="Gene3D" id="2.120.10.60">
    <property type="entry name" value="Tricorn protease N-terminal domain"/>
    <property type="match status" value="1"/>
</dbReference>
<feature type="domain" description="Tail specific protease" evidence="9">
    <location>
        <begin position="836"/>
        <end position="995"/>
    </location>
</feature>
<dbReference type="Proteomes" id="UP000886842">
    <property type="component" value="Unassembled WGS sequence"/>
</dbReference>
<organism evidence="10 11">
    <name type="scientific">Candidatus Avipropionibacterium avicola</name>
    <dbReference type="NCBI Taxonomy" id="2840701"/>
    <lineage>
        <taxon>Bacteria</taxon>
        <taxon>Bacillati</taxon>
        <taxon>Actinomycetota</taxon>
        <taxon>Actinomycetes</taxon>
        <taxon>Propionibacteriales</taxon>
        <taxon>Propionibacteriaceae</taxon>
        <taxon>Propionibacteriaceae incertae sedis</taxon>
        <taxon>Candidatus Avipropionibacterium</taxon>
    </lineage>
</organism>
<protein>
    <submittedName>
        <fullName evidence="10">PDZ domain-containing protein</fullName>
    </submittedName>
</protein>
<feature type="non-terminal residue" evidence="10">
    <location>
        <position position="995"/>
    </location>
</feature>
<sequence>MASGYLRFPHLHRDLLTFTAADDVWLAPVTGGRAWRVSHDGAPVLTPRFSPDGDHLAWVSTRDGHPEVMVQELATGRTRRLTHWGATNTRVLGWTTEPRSGTPRILAASNAGQIDSRLTPVHAVSLDGHSEPLPYGPASGLAVHPDGPVALSTGGRPPAWWKRYRGGTAQRLWLDRTAQGDWERLLADDEAGLVDPMWLGDTLVFTSDREATLPGEPAGQANLWALNPLASRPRLRRITESDADTGYVRDAATDGRRIVWHTRGQLHLLTRLTGEPRTVEIDLPGVDPAPLPITPTDQLGDLHPDHHGDASLASWRGAAVRITHRDGPVRLLESDDAVRARAPHPLGTTGDAVWIRNGDGVDTVVRASLTDRGRPHTIARGIGRVLHLLADPQGRRVAIISHDGRIRIVDLTGARASTRTIATSPHGEAEGLAFSPDGRHLVWHQPTMGEAEHHQLMWCDLDAEDEATPLTSGRFHDTSPGFTADGAHLVFLSARTFDPSYDDHSFDLGFRSSTRPWLVPLSATEPAPFGPSVDGWRISSDEAEPAEQDEADEGTDVPESPTLDLDGFEERIVAFPVPSGTFTTLQPTADGVLWIRTPADTGKLGAARAGVPGEPPGDILETWLWTPRRVEVLVEGIDAARVSGDGKLVVCRAKDTVTVRPTDRRLEADDKDLVTVDLARLRRSVDRRAEWAQMFAENAQLMADHYWRADLDGVDWPAVTGQYAEVLDRVLTHDDLVDLMWECVGELNTSHAYVSPAPSPLGAERRLGHLGADLSRARGGWRIDRVLPGESSDPQARSPLRAAGVDARPGDLVVAVDGQGVDADLGPAALLQGAAERPVELTLRRGRQDRRVVVVPLPDEFVLRYQDWVRSRAAYVAERSGGRLGYVHVPDMQSLGWAQLHRDLARAARAEGLVVDVRYNRGGHTSQLVIERIARKVVGWAVGRHLSDWMSYPDAAPRGPVVLVANEYSGSDGDIVNAAAQALGVGPVVGMRTWG</sequence>
<dbReference type="Pfam" id="PF14685">
    <property type="entry name" value="PDZ_Tricorn"/>
    <property type="match status" value="1"/>
</dbReference>
<evidence type="ECO:0000313" key="10">
    <source>
        <dbReference type="EMBL" id="HIT74974.1"/>
    </source>
</evidence>
<evidence type="ECO:0000256" key="6">
    <source>
        <dbReference type="ARBA" id="ARBA00022825"/>
    </source>
</evidence>
<evidence type="ECO:0000259" key="9">
    <source>
        <dbReference type="SMART" id="SM00245"/>
    </source>
</evidence>
<feature type="site" description="Transition state stabilizer; via amide nitrogen" evidence="7">
    <location>
        <position position="972"/>
    </location>
</feature>
<dbReference type="InterPro" id="IPR029414">
    <property type="entry name" value="Tricorn_PDZ"/>
</dbReference>
<dbReference type="Gene3D" id="2.130.10.10">
    <property type="entry name" value="YVTN repeat-like/Quinoprotein amine dehydrogenase"/>
    <property type="match status" value="1"/>
</dbReference>
<dbReference type="GO" id="GO:0008236">
    <property type="term" value="F:serine-type peptidase activity"/>
    <property type="evidence" value="ECO:0007669"/>
    <property type="project" value="UniProtKB-KW"/>
</dbReference>
<dbReference type="InterPro" id="IPR005151">
    <property type="entry name" value="Tail-specific_protease"/>
</dbReference>
<dbReference type="SUPFAM" id="SSF69304">
    <property type="entry name" value="Tricorn protease N-terminal domain"/>
    <property type="match status" value="1"/>
</dbReference>
<dbReference type="InterPro" id="IPR028204">
    <property type="entry name" value="Tricorn_C1"/>
</dbReference>
<dbReference type="Pfam" id="PF26550">
    <property type="entry name" value="Tricorn_2nd"/>
    <property type="match status" value="1"/>
</dbReference>
<dbReference type="InterPro" id="IPR012393">
    <property type="entry name" value="Tricorn_protease"/>
</dbReference>
<dbReference type="Gene3D" id="3.30.750.44">
    <property type="match status" value="1"/>
</dbReference>
<reference evidence="10" key="2">
    <citation type="journal article" date="2021" name="PeerJ">
        <title>Extensive microbial diversity within the chicken gut microbiome revealed by metagenomics and culture.</title>
        <authorList>
            <person name="Gilroy R."/>
            <person name="Ravi A."/>
            <person name="Getino M."/>
            <person name="Pursley I."/>
            <person name="Horton D.L."/>
            <person name="Alikhan N.F."/>
            <person name="Baker D."/>
            <person name="Gharbi K."/>
            <person name="Hall N."/>
            <person name="Watson M."/>
            <person name="Adriaenssens E.M."/>
            <person name="Foster-Nyarko E."/>
            <person name="Jarju S."/>
            <person name="Secka A."/>
            <person name="Antonio M."/>
            <person name="Oren A."/>
            <person name="Chaudhuri R.R."/>
            <person name="La Ragione R."/>
            <person name="Hildebrand F."/>
            <person name="Pallen M.J."/>
        </authorList>
    </citation>
    <scope>NUCLEOTIDE SEQUENCE</scope>
    <source>
        <strain evidence="10">ChiGjej1B1-24693</strain>
    </source>
</reference>
<keyword evidence="4" id="KW-0645">Protease</keyword>
<comment type="caution">
    <text evidence="10">The sequence shown here is derived from an EMBL/GenBank/DDBJ whole genome shotgun (WGS) entry which is preliminary data.</text>
</comment>
<evidence type="ECO:0000313" key="11">
    <source>
        <dbReference type="Proteomes" id="UP000886842"/>
    </source>
</evidence>
<feature type="region of interest" description="Disordered" evidence="8">
    <location>
        <begin position="523"/>
        <end position="561"/>
    </location>
</feature>
<accession>A0A9D1KL80</accession>
<dbReference type="SUPFAM" id="SSF50156">
    <property type="entry name" value="PDZ domain-like"/>
    <property type="match status" value="1"/>
</dbReference>